<keyword evidence="2" id="KW-0812">Transmembrane</keyword>
<dbReference type="InterPro" id="IPR026045">
    <property type="entry name" value="Ferric-bd"/>
</dbReference>
<dbReference type="AlphaFoldDB" id="B3V5P2"/>
<organism evidence="3">
    <name type="scientific">uncultured marine crenarchaeote AD1000-325-A12</name>
    <dbReference type="NCBI Taxonomy" id="526639"/>
    <lineage>
        <taxon>Archaea</taxon>
        <taxon>Nitrososphaerota</taxon>
        <taxon>Nitrososphaeria</taxon>
        <taxon>Nitrosopumilales</taxon>
        <taxon>environmental samples</taxon>
    </lineage>
</organism>
<evidence type="ECO:0000313" key="3">
    <source>
        <dbReference type="EMBL" id="ACF09624.1"/>
    </source>
</evidence>
<evidence type="ECO:0000256" key="2">
    <source>
        <dbReference type="SAM" id="Phobius"/>
    </source>
</evidence>
<dbReference type="PANTHER" id="PTHR30006">
    <property type="entry name" value="THIAMINE-BINDING PERIPLASMIC PROTEIN-RELATED"/>
    <property type="match status" value="1"/>
</dbReference>
<accession>B3V5P2</accession>
<dbReference type="PIRSF" id="PIRSF002825">
    <property type="entry name" value="CfbpA"/>
    <property type="match status" value="1"/>
</dbReference>
<reference evidence="3" key="2">
    <citation type="submission" date="2008-05" db="EMBL/GenBank/DDBJ databases">
        <authorList>
            <person name="Martin-Cuadrado A.-B."/>
            <person name="Rodriguez-Valera F."/>
            <person name="Moreira D."/>
            <person name="Alba J.-C."/>
            <person name="Ivars-Martinez E."/>
            <person name="Henn M.R."/>
            <person name="Talla E."/>
            <person name="Lopez-Garcia P."/>
        </authorList>
    </citation>
    <scope>NUCLEOTIDE SEQUENCE</scope>
</reference>
<keyword evidence="2" id="KW-0472">Membrane</keyword>
<keyword evidence="1" id="KW-0732">Signal</keyword>
<dbReference type="Pfam" id="PF13416">
    <property type="entry name" value="SBP_bac_8"/>
    <property type="match status" value="1"/>
</dbReference>
<protein>
    <submittedName>
        <fullName evidence="3">Iron ABC transporter substrate-binding protein</fullName>
    </submittedName>
</protein>
<feature type="transmembrane region" description="Helical" evidence="2">
    <location>
        <begin position="7"/>
        <end position="25"/>
    </location>
</feature>
<proteinExistence type="predicted"/>
<evidence type="ECO:0000256" key="1">
    <source>
        <dbReference type="ARBA" id="ARBA00022729"/>
    </source>
</evidence>
<dbReference type="EMBL" id="EU686620">
    <property type="protein sequence ID" value="ACF09624.1"/>
    <property type="molecule type" value="Genomic_DNA"/>
</dbReference>
<dbReference type="Gene3D" id="3.40.190.10">
    <property type="entry name" value="Periplasmic binding protein-like II"/>
    <property type="match status" value="2"/>
</dbReference>
<dbReference type="PANTHER" id="PTHR30006:SF24">
    <property type="entry name" value="SLL0237 PROTEIN"/>
    <property type="match status" value="1"/>
</dbReference>
<dbReference type="InterPro" id="IPR006059">
    <property type="entry name" value="SBP"/>
</dbReference>
<dbReference type="SUPFAM" id="SSF53850">
    <property type="entry name" value="Periplasmic binding protein-like II"/>
    <property type="match status" value="1"/>
</dbReference>
<name>B3V5P2_9ARCH</name>
<keyword evidence="2" id="KW-1133">Transmembrane helix</keyword>
<reference evidence="3" key="1">
    <citation type="journal article" date="2008" name="ISME J.">
        <title>Hindsight in the relative abundance, metabolic potential and genome dynamics of uncultivated marine archaea from comparative metagenomic analyses of bathypelagic plankton of different oceanic regions.</title>
        <authorList>
            <person name="Martin-Cuadrado A.B."/>
            <person name="Rodriguez-Valera F."/>
            <person name="Moreira D."/>
            <person name="Alba J.C."/>
            <person name="Ivars-Martinez E."/>
            <person name="Henn M.R."/>
            <person name="Talla E."/>
            <person name="Lopez-Garcia P."/>
        </authorList>
    </citation>
    <scope>NUCLEOTIDE SEQUENCE</scope>
</reference>
<sequence length="347" mass="37694">MATQNKNLLVGIAVIAIVVLGFVFLNPANNASGSVLVYGSVDAEDMQSAIDAFHAENPDITIEYVRGSPSEVYTRITTEIEAGAKTADVSLLSFPGSLSLVDDGFAQQYVSPNAANWPDELKDPNGYWHSVLLLGQIITYNTNLVSEDELPKTLDDLTDPKWNGKITMHDYTRGTTSTRIWATLAEGPLGAEKTVDFLTKLEANVQPVRQRSTGAQVDEVSRGEYHIGIVGQLHDVVKAKMDGAPVEILQLEDFPVMWGPTAAVLLEASENPDAAKEFIDFLLTEEAQIIIGNVDVRFAALPSVEGQTKHTIGAAAPDGMDLLRYPSDSARSKHSEWHDIFKEIGGE</sequence>